<dbReference type="OrthoDB" id="8924787at2759"/>
<evidence type="ECO:0000256" key="3">
    <source>
        <dbReference type="ARBA" id="ARBA00022475"/>
    </source>
</evidence>
<dbReference type="AlphaFoldDB" id="A0A3S3NDJ8"/>
<evidence type="ECO:0000256" key="10">
    <source>
        <dbReference type="RuleBase" id="RU000688"/>
    </source>
</evidence>
<dbReference type="GO" id="GO:0004930">
    <property type="term" value="F:G protein-coupled receptor activity"/>
    <property type="evidence" value="ECO:0007669"/>
    <property type="project" value="UniProtKB-KW"/>
</dbReference>
<dbReference type="PRINTS" id="PR00237">
    <property type="entry name" value="GPCRRHODOPSN"/>
</dbReference>
<dbReference type="Gene3D" id="1.20.1070.10">
    <property type="entry name" value="Rhodopsin 7-helix transmembrane proteins"/>
    <property type="match status" value="1"/>
</dbReference>
<dbReference type="STRING" id="1965070.A0A3S3NDJ8"/>
<dbReference type="InterPro" id="IPR000276">
    <property type="entry name" value="GPCR_Rhodpsn"/>
</dbReference>
<evidence type="ECO:0000313" key="14">
    <source>
        <dbReference type="Proteomes" id="UP000285301"/>
    </source>
</evidence>
<keyword evidence="8 10" id="KW-0675">Receptor</keyword>
<gene>
    <name evidence="13" type="ORF">B4U79_10727</name>
</gene>
<feature type="transmembrane region" description="Helical" evidence="11">
    <location>
        <begin position="83"/>
        <end position="101"/>
    </location>
</feature>
<dbReference type="PROSITE" id="PS50262">
    <property type="entry name" value="G_PROTEIN_RECEP_F1_2"/>
    <property type="match status" value="1"/>
</dbReference>
<comment type="similarity">
    <text evidence="2 10">Belongs to the G-protein coupled receptor 1 family.</text>
</comment>
<dbReference type="PROSITE" id="PS00237">
    <property type="entry name" value="G_PROTEIN_RECEP_F1_1"/>
    <property type="match status" value="1"/>
</dbReference>
<feature type="transmembrane region" description="Helical" evidence="11">
    <location>
        <begin position="174"/>
        <end position="194"/>
    </location>
</feature>
<evidence type="ECO:0000259" key="12">
    <source>
        <dbReference type="PROSITE" id="PS50262"/>
    </source>
</evidence>
<keyword evidence="5 11" id="KW-1133">Transmembrane helix</keyword>
<comment type="subcellular location">
    <subcellularLocation>
        <location evidence="1">Cell membrane</location>
        <topology evidence="1">Multi-pass membrane protein</topology>
    </subcellularLocation>
</comment>
<protein>
    <submittedName>
        <fullName evidence="13">Somatostatin receptor type 2-like protein</fullName>
    </submittedName>
</protein>
<organism evidence="13 14">
    <name type="scientific">Dinothrombium tinctorium</name>
    <dbReference type="NCBI Taxonomy" id="1965070"/>
    <lineage>
        <taxon>Eukaryota</taxon>
        <taxon>Metazoa</taxon>
        <taxon>Ecdysozoa</taxon>
        <taxon>Arthropoda</taxon>
        <taxon>Chelicerata</taxon>
        <taxon>Arachnida</taxon>
        <taxon>Acari</taxon>
        <taxon>Acariformes</taxon>
        <taxon>Trombidiformes</taxon>
        <taxon>Prostigmata</taxon>
        <taxon>Anystina</taxon>
        <taxon>Parasitengona</taxon>
        <taxon>Trombidioidea</taxon>
        <taxon>Trombidiidae</taxon>
        <taxon>Dinothrombium</taxon>
    </lineage>
</organism>
<dbReference type="Pfam" id="PF00001">
    <property type="entry name" value="7tm_1"/>
    <property type="match status" value="1"/>
</dbReference>
<evidence type="ECO:0000256" key="9">
    <source>
        <dbReference type="ARBA" id="ARBA00023224"/>
    </source>
</evidence>
<evidence type="ECO:0000256" key="7">
    <source>
        <dbReference type="ARBA" id="ARBA00023136"/>
    </source>
</evidence>
<keyword evidence="9 10" id="KW-0807">Transducer</keyword>
<keyword evidence="7 11" id="KW-0472">Membrane</keyword>
<evidence type="ECO:0000256" key="2">
    <source>
        <dbReference type="ARBA" id="ARBA00010663"/>
    </source>
</evidence>
<dbReference type="GO" id="GO:0042277">
    <property type="term" value="F:peptide binding"/>
    <property type="evidence" value="ECO:0007669"/>
    <property type="project" value="TreeGrafter"/>
</dbReference>
<evidence type="ECO:0000256" key="8">
    <source>
        <dbReference type="ARBA" id="ARBA00023170"/>
    </source>
</evidence>
<feature type="domain" description="G-protein coupled receptors family 1 profile" evidence="12">
    <location>
        <begin position="23"/>
        <end position="280"/>
    </location>
</feature>
<proteinExistence type="inferred from homology"/>
<feature type="transmembrane region" description="Helical" evidence="11">
    <location>
        <begin position="6"/>
        <end position="32"/>
    </location>
</feature>
<dbReference type="SUPFAM" id="SSF81321">
    <property type="entry name" value="Family A G protein-coupled receptor-like"/>
    <property type="match status" value="1"/>
</dbReference>
<feature type="transmembrane region" description="Helical" evidence="11">
    <location>
        <begin position="223"/>
        <end position="244"/>
    </location>
</feature>
<evidence type="ECO:0000313" key="13">
    <source>
        <dbReference type="EMBL" id="RWS00562.1"/>
    </source>
</evidence>
<dbReference type="InterPro" id="IPR017452">
    <property type="entry name" value="GPCR_Rhodpsn_7TM"/>
</dbReference>
<evidence type="ECO:0000256" key="5">
    <source>
        <dbReference type="ARBA" id="ARBA00022989"/>
    </source>
</evidence>
<sequence>MLSTWDYFLCFFNTSVFLFGFCANIVIIFIIIKYHLLKHSSNVLILNLSIADCLSLCRIPFLVTEQVLNHWPFGLILCKAYRSITLTASLTSCFSIILITIERYFAVCHPLKVKKLHNRNFIIKCCSFCWVIAFVFRLPSVIYANLIAFTNEAANETCVKCVTEWPKNLKTPSIIVTIVIGFLIPCSLIIFVYYKIITTLMRSKQFQTLWASNSARNKRYKQITLLAFSIVASYLIFWIPYWTLKGITKVTSHDSDGIRMALEFFSIFRFLHSATNPLLYFAFGPNFRKHLRKLCQKEMSQQQTLETVTY</sequence>
<feature type="transmembrane region" description="Helical" evidence="11">
    <location>
        <begin position="121"/>
        <end position="142"/>
    </location>
</feature>
<dbReference type="PANTHER" id="PTHR24229:SF40">
    <property type="entry name" value="ALLATOSTATIN C RECEPTOR 1-RELATED"/>
    <property type="match status" value="1"/>
</dbReference>
<reference evidence="13 14" key="1">
    <citation type="journal article" date="2018" name="Gigascience">
        <title>Genomes of trombidid mites reveal novel predicted allergens and laterally-transferred genes associated with secondary metabolism.</title>
        <authorList>
            <person name="Dong X."/>
            <person name="Chaisiri K."/>
            <person name="Xia D."/>
            <person name="Armstrong S.D."/>
            <person name="Fang Y."/>
            <person name="Donnelly M.J."/>
            <person name="Kadowaki T."/>
            <person name="McGarry J.W."/>
            <person name="Darby A.C."/>
            <person name="Makepeace B.L."/>
        </authorList>
    </citation>
    <scope>NUCLEOTIDE SEQUENCE [LARGE SCALE GENOMIC DNA]</scope>
    <source>
        <strain evidence="13">UoL-WK</strain>
    </source>
</reference>
<comment type="caution">
    <text evidence="13">The sequence shown here is derived from an EMBL/GenBank/DDBJ whole genome shotgun (WGS) entry which is preliminary data.</text>
</comment>
<evidence type="ECO:0000256" key="6">
    <source>
        <dbReference type="ARBA" id="ARBA00023040"/>
    </source>
</evidence>
<dbReference type="EMBL" id="NCKU01011084">
    <property type="protein sequence ID" value="RWS00562.1"/>
    <property type="molecule type" value="Genomic_DNA"/>
</dbReference>
<dbReference type="GO" id="GO:0005886">
    <property type="term" value="C:plasma membrane"/>
    <property type="evidence" value="ECO:0007669"/>
    <property type="project" value="UniProtKB-SubCell"/>
</dbReference>
<dbReference type="Proteomes" id="UP000285301">
    <property type="component" value="Unassembled WGS sequence"/>
</dbReference>
<accession>A0A3S3NDJ8</accession>
<keyword evidence="6 10" id="KW-0297">G-protein coupled receptor</keyword>
<evidence type="ECO:0000256" key="4">
    <source>
        <dbReference type="ARBA" id="ARBA00022692"/>
    </source>
</evidence>
<feature type="transmembrane region" description="Helical" evidence="11">
    <location>
        <begin position="264"/>
        <end position="283"/>
    </location>
</feature>
<keyword evidence="14" id="KW-1185">Reference proteome</keyword>
<feature type="transmembrane region" description="Helical" evidence="11">
    <location>
        <begin position="44"/>
        <end position="63"/>
    </location>
</feature>
<dbReference type="GO" id="GO:0043005">
    <property type="term" value="C:neuron projection"/>
    <property type="evidence" value="ECO:0007669"/>
    <property type="project" value="TreeGrafter"/>
</dbReference>
<keyword evidence="3" id="KW-1003">Cell membrane</keyword>
<evidence type="ECO:0000256" key="11">
    <source>
        <dbReference type="SAM" id="Phobius"/>
    </source>
</evidence>
<keyword evidence="4 10" id="KW-0812">Transmembrane</keyword>
<evidence type="ECO:0000256" key="1">
    <source>
        <dbReference type="ARBA" id="ARBA00004651"/>
    </source>
</evidence>
<dbReference type="PANTHER" id="PTHR24229">
    <property type="entry name" value="NEUROPEPTIDES RECEPTOR"/>
    <property type="match status" value="1"/>
</dbReference>
<name>A0A3S3NDJ8_9ACAR</name>
<dbReference type="CDD" id="cd00637">
    <property type="entry name" value="7tm_classA_rhodopsin-like"/>
    <property type="match status" value="1"/>
</dbReference>